<dbReference type="RefSeq" id="WP_339575628.1">
    <property type="nucleotide sequence ID" value="NZ_JBBIAA010000018.1"/>
</dbReference>
<gene>
    <name evidence="15" type="ORF">WDZ17_13175</name>
</gene>
<evidence type="ECO:0000313" key="15">
    <source>
        <dbReference type="EMBL" id="MEJ5946244.1"/>
    </source>
</evidence>
<comment type="catalytic activity">
    <reaction evidence="1">
        <text>ATP + protein L-histidine = ADP + protein N-phospho-L-histidine.</text>
        <dbReference type="EC" id="2.7.13.3"/>
    </reaction>
</comment>
<dbReference type="InterPro" id="IPR005467">
    <property type="entry name" value="His_kinase_dom"/>
</dbReference>
<dbReference type="CDD" id="cd00075">
    <property type="entry name" value="HATPase"/>
    <property type="match status" value="1"/>
</dbReference>
<dbReference type="InterPro" id="IPR003594">
    <property type="entry name" value="HATPase_dom"/>
</dbReference>
<feature type="transmembrane region" description="Helical" evidence="12">
    <location>
        <begin position="54"/>
        <end position="77"/>
    </location>
</feature>
<dbReference type="InterPro" id="IPR036097">
    <property type="entry name" value="HisK_dim/P_sf"/>
</dbReference>
<evidence type="ECO:0000256" key="5">
    <source>
        <dbReference type="ARBA" id="ARBA00022679"/>
    </source>
</evidence>
<feature type="compositionally biased region" description="Acidic residues" evidence="11">
    <location>
        <begin position="519"/>
        <end position="539"/>
    </location>
</feature>
<feature type="region of interest" description="Disordered" evidence="11">
    <location>
        <begin position="501"/>
        <end position="553"/>
    </location>
</feature>
<dbReference type="Gene3D" id="3.30.565.10">
    <property type="entry name" value="Histidine kinase-like ATPase, C-terminal domain"/>
    <property type="match status" value="1"/>
</dbReference>
<keyword evidence="8 12" id="KW-1133">Transmembrane helix</keyword>
<dbReference type="CDD" id="cd00082">
    <property type="entry name" value="HisKA"/>
    <property type="match status" value="1"/>
</dbReference>
<dbReference type="EMBL" id="JBBIAA010000018">
    <property type="protein sequence ID" value="MEJ5946244.1"/>
    <property type="molecule type" value="Genomic_DNA"/>
</dbReference>
<dbReference type="PANTHER" id="PTHR45436:SF5">
    <property type="entry name" value="SENSOR HISTIDINE KINASE TRCS"/>
    <property type="match status" value="1"/>
</dbReference>
<organism evidence="15 16">
    <name type="scientific">Pseudokineococcus basanitobsidens</name>
    <dbReference type="NCBI Taxonomy" id="1926649"/>
    <lineage>
        <taxon>Bacteria</taxon>
        <taxon>Bacillati</taxon>
        <taxon>Actinomycetota</taxon>
        <taxon>Actinomycetes</taxon>
        <taxon>Kineosporiales</taxon>
        <taxon>Kineosporiaceae</taxon>
        <taxon>Pseudokineococcus</taxon>
    </lineage>
</organism>
<evidence type="ECO:0000256" key="9">
    <source>
        <dbReference type="ARBA" id="ARBA00023012"/>
    </source>
</evidence>
<accession>A0ABU8RMH0</accession>
<evidence type="ECO:0000256" key="10">
    <source>
        <dbReference type="ARBA" id="ARBA00023136"/>
    </source>
</evidence>
<dbReference type="Pfam" id="PF00512">
    <property type="entry name" value="HisKA"/>
    <property type="match status" value="1"/>
</dbReference>
<evidence type="ECO:0000256" key="11">
    <source>
        <dbReference type="SAM" id="MobiDB-lite"/>
    </source>
</evidence>
<dbReference type="SUPFAM" id="SSF158472">
    <property type="entry name" value="HAMP domain-like"/>
    <property type="match status" value="1"/>
</dbReference>
<sequence>MSPARYEQLTARLPAGVRRRLPAAPPQTVADADGVARRPPAARWADQFPLSTKLVVLVGVLLLLALLVTGAATTTLLRGVLVGNVDEQLRTQANSPGGVVDLLQRQGGAASLPTDYAFVLTAADGSFVQATTAGDEPAPEVTTTFEEAEALAGEPYSATSEDGDTWRVVSATASVRRTGAPVVLSIAYPLDQVDSAVARVGALFWLVALVVLVLAALAGRVAVRRSLRPLREVEEVAVAYGAGDSSRRVPDAWPGTEVGRLGSTFNVMLDRVETSLAAREASEARMRRFVADASHELRTPLATIRGFAELHRQGAVREQEQVGAAFGRIETESARLGGLVEDLLALTRLDEQRPMRHDPVDLLVVAGDAVHDLAALAPDRTTRLVGLDGAPAPSPAPVTGDDARLRQVLTNLVGNAVRHTPAGTPLEVGVGVRRHEGGAWATWQVVDHGAGIPPEDAERVFERFYRSDTSRTRGTGGGSGLGLAIVAAIVAAHGGAARVVPTPGGGTTVEVALPVAEPSPDEQDEPFDDDPAPGEDDDPAAPSSWGRPPDAER</sequence>
<comment type="caution">
    <text evidence="15">The sequence shown here is derived from an EMBL/GenBank/DDBJ whole genome shotgun (WGS) entry which is preliminary data.</text>
</comment>
<dbReference type="InterPro" id="IPR004358">
    <property type="entry name" value="Sig_transdc_His_kin-like_C"/>
</dbReference>
<keyword evidence="10 12" id="KW-0472">Membrane</keyword>
<evidence type="ECO:0000256" key="3">
    <source>
        <dbReference type="ARBA" id="ARBA00012438"/>
    </source>
</evidence>
<dbReference type="PRINTS" id="PR00344">
    <property type="entry name" value="BCTRLSENSOR"/>
</dbReference>
<dbReference type="Pfam" id="PF00672">
    <property type="entry name" value="HAMP"/>
    <property type="match status" value="1"/>
</dbReference>
<dbReference type="SMART" id="SM00304">
    <property type="entry name" value="HAMP"/>
    <property type="match status" value="1"/>
</dbReference>
<name>A0ABU8RMH0_9ACTN</name>
<dbReference type="InterPro" id="IPR003660">
    <property type="entry name" value="HAMP_dom"/>
</dbReference>
<evidence type="ECO:0000256" key="7">
    <source>
        <dbReference type="ARBA" id="ARBA00022777"/>
    </source>
</evidence>
<keyword evidence="7 15" id="KW-0418">Kinase</keyword>
<feature type="transmembrane region" description="Helical" evidence="12">
    <location>
        <begin position="202"/>
        <end position="223"/>
    </location>
</feature>
<keyword evidence="16" id="KW-1185">Reference proteome</keyword>
<dbReference type="InterPro" id="IPR003661">
    <property type="entry name" value="HisK_dim/P_dom"/>
</dbReference>
<protein>
    <recommendedName>
        <fullName evidence="3">histidine kinase</fullName>
        <ecNumber evidence="3">2.7.13.3</ecNumber>
    </recommendedName>
</protein>
<dbReference type="PANTHER" id="PTHR45436">
    <property type="entry name" value="SENSOR HISTIDINE KINASE YKOH"/>
    <property type="match status" value="1"/>
</dbReference>
<dbReference type="CDD" id="cd06225">
    <property type="entry name" value="HAMP"/>
    <property type="match status" value="1"/>
</dbReference>
<feature type="domain" description="HAMP" evidence="14">
    <location>
        <begin position="224"/>
        <end position="277"/>
    </location>
</feature>
<evidence type="ECO:0000256" key="2">
    <source>
        <dbReference type="ARBA" id="ARBA00004236"/>
    </source>
</evidence>
<dbReference type="InterPro" id="IPR036890">
    <property type="entry name" value="HATPase_C_sf"/>
</dbReference>
<reference evidence="15 16" key="1">
    <citation type="journal article" date="2017" name="Int. J. Syst. Evol. Microbiol.">
        <title>Pseudokineococcus basanitobsidens sp. nov., isolated from volcanic rock.</title>
        <authorList>
            <person name="Lee D.W."/>
            <person name="Park M.Y."/>
            <person name="Kim J.J."/>
            <person name="Kim B.S."/>
        </authorList>
    </citation>
    <scope>NUCLEOTIDE SEQUENCE [LARGE SCALE GENOMIC DNA]</scope>
    <source>
        <strain evidence="15 16">DSM 103726</strain>
    </source>
</reference>
<dbReference type="SMART" id="SM00387">
    <property type="entry name" value="HATPase_c"/>
    <property type="match status" value="1"/>
</dbReference>
<evidence type="ECO:0000259" key="13">
    <source>
        <dbReference type="PROSITE" id="PS50109"/>
    </source>
</evidence>
<keyword evidence="9" id="KW-0902">Two-component regulatory system</keyword>
<dbReference type="SUPFAM" id="SSF55874">
    <property type="entry name" value="ATPase domain of HSP90 chaperone/DNA topoisomerase II/histidine kinase"/>
    <property type="match status" value="1"/>
</dbReference>
<dbReference type="EC" id="2.7.13.3" evidence="3"/>
<evidence type="ECO:0000256" key="1">
    <source>
        <dbReference type="ARBA" id="ARBA00000085"/>
    </source>
</evidence>
<dbReference type="Gene3D" id="1.10.287.130">
    <property type="match status" value="1"/>
</dbReference>
<keyword evidence="4" id="KW-0597">Phosphoprotein</keyword>
<evidence type="ECO:0000256" key="6">
    <source>
        <dbReference type="ARBA" id="ARBA00022692"/>
    </source>
</evidence>
<dbReference type="SUPFAM" id="SSF47384">
    <property type="entry name" value="Homodimeric domain of signal transducing histidine kinase"/>
    <property type="match status" value="1"/>
</dbReference>
<dbReference type="Gene3D" id="6.10.340.10">
    <property type="match status" value="1"/>
</dbReference>
<evidence type="ECO:0000259" key="14">
    <source>
        <dbReference type="PROSITE" id="PS50885"/>
    </source>
</evidence>
<evidence type="ECO:0000256" key="4">
    <source>
        <dbReference type="ARBA" id="ARBA00022553"/>
    </source>
</evidence>
<keyword evidence="5" id="KW-0808">Transferase</keyword>
<feature type="domain" description="Histidine kinase" evidence="13">
    <location>
        <begin position="292"/>
        <end position="517"/>
    </location>
</feature>
<keyword evidence="6 12" id="KW-0812">Transmembrane</keyword>
<dbReference type="InterPro" id="IPR050428">
    <property type="entry name" value="TCS_sensor_his_kinase"/>
</dbReference>
<dbReference type="GO" id="GO:0016301">
    <property type="term" value="F:kinase activity"/>
    <property type="evidence" value="ECO:0007669"/>
    <property type="project" value="UniProtKB-KW"/>
</dbReference>
<dbReference type="PROSITE" id="PS50109">
    <property type="entry name" value="HIS_KIN"/>
    <property type="match status" value="1"/>
</dbReference>
<evidence type="ECO:0000313" key="16">
    <source>
        <dbReference type="Proteomes" id="UP001387100"/>
    </source>
</evidence>
<evidence type="ECO:0000256" key="12">
    <source>
        <dbReference type="SAM" id="Phobius"/>
    </source>
</evidence>
<dbReference type="PROSITE" id="PS50885">
    <property type="entry name" value="HAMP"/>
    <property type="match status" value="1"/>
</dbReference>
<comment type="subcellular location">
    <subcellularLocation>
        <location evidence="2">Cell membrane</location>
    </subcellularLocation>
</comment>
<proteinExistence type="predicted"/>
<dbReference type="Pfam" id="PF02518">
    <property type="entry name" value="HATPase_c"/>
    <property type="match status" value="1"/>
</dbReference>
<dbReference type="SMART" id="SM00388">
    <property type="entry name" value="HisKA"/>
    <property type="match status" value="1"/>
</dbReference>
<evidence type="ECO:0000256" key="8">
    <source>
        <dbReference type="ARBA" id="ARBA00022989"/>
    </source>
</evidence>
<dbReference type="Proteomes" id="UP001387100">
    <property type="component" value="Unassembled WGS sequence"/>
</dbReference>